<dbReference type="EMBL" id="JAWJBA010000001">
    <property type="protein sequence ID" value="MDV2683977.1"/>
    <property type="molecule type" value="Genomic_DNA"/>
</dbReference>
<keyword evidence="2" id="KW-1133">Transmembrane helix</keyword>
<accession>A0ABU3X7V8</accession>
<keyword evidence="4" id="KW-1185">Reference proteome</keyword>
<feature type="coiled-coil region" evidence="1">
    <location>
        <begin position="28"/>
        <end position="80"/>
    </location>
</feature>
<organism evidence="3 4">
    <name type="scientific">Alkalihalophilus lindianensis</name>
    <dbReference type="NCBI Taxonomy" id="1630542"/>
    <lineage>
        <taxon>Bacteria</taxon>
        <taxon>Bacillati</taxon>
        <taxon>Bacillota</taxon>
        <taxon>Bacilli</taxon>
        <taxon>Bacillales</taxon>
        <taxon>Bacillaceae</taxon>
        <taxon>Alkalihalophilus</taxon>
    </lineage>
</organism>
<keyword evidence="1" id="KW-0175">Coiled coil</keyword>
<evidence type="ECO:0000256" key="2">
    <source>
        <dbReference type="SAM" id="Phobius"/>
    </source>
</evidence>
<sequence>MQDAIINYIPELIGGTFIAILTFVFTRINEKSKAKTQLENQKHVHENEKDKIKIEYDAKLREQELKLNHERELLEKLHQQEIEKYKMQNQDKDLRSLFTGEYDVSKIGEQMEGLEVLMEQVDKWDKKMKSGNVKKANHPILRKKKN</sequence>
<proteinExistence type="predicted"/>
<evidence type="ECO:0008006" key="5">
    <source>
        <dbReference type="Google" id="ProtNLM"/>
    </source>
</evidence>
<gene>
    <name evidence="3" type="ORF">RYX56_06265</name>
</gene>
<evidence type="ECO:0000313" key="4">
    <source>
        <dbReference type="Proteomes" id="UP001287282"/>
    </source>
</evidence>
<name>A0ABU3X7V8_9BACI</name>
<keyword evidence="2" id="KW-0472">Membrane</keyword>
<keyword evidence="2" id="KW-0812">Transmembrane</keyword>
<reference evidence="3 4" key="1">
    <citation type="submission" date="2023-10" db="EMBL/GenBank/DDBJ databases">
        <title>Screening of Alkalihalobacillus lindianensis BZ-TG-R113 and Its Alleviation of Salt Stress on Rapeseed Growth.</title>
        <authorList>
            <person name="Zhao B."/>
            <person name="Guo T."/>
        </authorList>
    </citation>
    <scope>NUCLEOTIDE SEQUENCE [LARGE SCALE GENOMIC DNA]</scope>
    <source>
        <strain evidence="3 4">BZ-TG-R113</strain>
    </source>
</reference>
<feature type="transmembrane region" description="Helical" evidence="2">
    <location>
        <begin position="6"/>
        <end position="25"/>
    </location>
</feature>
<evidence type="ECO:0000256" key="1">
    <source>
        <dbReference type="SAM" id="Coils"/>
    </source>
</evidence>
<dbReference type="RefSeq" id="WP_317121197.1">
    <property type="nucleotide sequence ID" value="NZ_JAWJBA010000001.1"/>
</dbReference>
<evidence type="ECO:0000313" key="3">
    <source>
        <dbReference type="EMBL" id="MDV2683977.1"/>
    </source>
</evidence>
<protein>
    <recommendedName>
        <fullName evidence="5">Holin</fullName>
    </recommendedName>
</protein>
<dbReference type="Proteomes" id="UP001287282">
    <property type="component" value="Unassembled WGS sequence"/>
</dbReference>
<comment type="caution">
    <text evidence="3">The sequence shown here is derived from an EMBL/GenBank/DDBJ whole genome shotgun (WGS) entry which is preliminary data.</text>
</comment>